<dbReference type="EMBL" id="UYRT01008237">
    <property type="protein sequence ID" value="VDK44540.1"/>
    <property type="molecule type" value="Genomic_DNA"/>
</dbReference>
<evidence type="ECO:0000313" key="2">
    <source>
        <dbReference type="Proteomes" id="UP000271098"/>
    </source>
</evidence>
<proteinExistence type="predicted"/>
<reference evidence="1 2" key="2">
    <citation type="submission" date="2018-11" db="EMBL/GenBank/DDBJ databases">
        <authorList>
            <consortium name="Pathogen Informatics"/>
        </authorList>
    </citation>
    <scope>NUCLEOTIDE SEQUENCE [LARGE SCALE GENOMIC DNA]</scope>
</reference>
<keyword evidence="2" id="KW-1185">Reference proteome</keyword>
<name>A0A183D6P9_9BILA</name>
<dbReference type="WBParaSite" id="GPUH_0000439701-mRNA-1">
    <property type="protein sequence ID" value="GPUH_0000439701-mRNA-1"/>
    <property type="gene ID" value="GPUH_0000439701"/>
</dbReference>
<evidence type="ECO:0000313" key="3">
    <source>
        <dbReference type="WBParaSite" id="GPUH_0000439701-mRNA-1"/>
    </source>
</evidence>
<sequence>PCHAHGILFTDTKNTKIDRIVNINVSRNPYYSSMKYERYLAFWCISCLGGEMNKWKQSVNQRYGKARERTEVVANRVRLERGPGK</sequence>
<dbReference type="Proteomes" id="UP000271098">
    <property type="component" value="Unassembled WGS sequence"/>
</dbReference>
<evidence type="ECO:0000313" key="1">
    <source>
        <dbReference type="EMBL" id="VDK44540.1"/>
    </source>
</evidence>
<dbReference type="AlphaFoldDB" id="A0A183D6P9"/>
<protein>
    <submittedName>
        <fullName evidence="1 3">Uncharacterized protein</fullName>
    </submittedName>
</protein>
<accession>A0A183D6P9</accession>
<gene>
    <name evidence="1" type="ORF">GPUH_LOCUS4387</name>
</gene>
<organism evidence="3">
    <name type="scientific">Gongylonema pulchrum</name>
    <dbReference type="NCBI Taxonomy" id="637853"/>
    <lineage>
        <taxon>Eukaryota</taxon>
        <taxon>Metazoa</taxon>
        <taxon>Ecdysozoa</taxon>
        <taxon>Nematoda</taxon>
        <taxon>Chromadorea</taxon>
        <taxon>Rhabditida</taxon>
        <taxon>Spirurina</taxon>
        <taxon>Spiruromorpha</taxon>
        <taxon>Spiruroidea</taxon>
        <taxon>Gongylonematidae</taxon>
        <taxon>Gongylonema</taxon>
    </lineage>
</organism>
<reference evidence="3" key="1">
    <citation type="submission" date="2016-06" db="UniProtKB">
        <authorList>
            <consortium name="WormBaseParasite"/>
        </authorList>
    </citation>
    <scope>IDENTIFICATION</scope>
</reference>